<name>A0A6L6LVP2_9FIRM</name>
<dbReference type="EMBL" id="WMZU01000041">
    <property type="protein sequence ID" value="MTS28902.1"/>
    <property type="molecule type" value="Genomic_DNA"/>
</dbReference>
<comment type="caution">
    <text evidence="2">The sequence shown here is derived from an EMBL/GenBank/DDBJ whole genome shotgun (WGS) entry which is preliminary data.</text>
</comment>
<evidence type="ECO:0000256" key="1">
    <source>
        <dbReference type="SAM" id="MobiDB-lite"/>
    </source>
</evidence>
<accession>A0A6L6LVP2</accession>
<gene>
    <name evidence="2" type="ORF">GMD59_16670</name>
</gene>
<dbReference type="AlphaFoldDB" id="A0A6L6LVP2"/>
<evidence type="ECO:0000313" key="3">
    <source>
        <dbReference type="Proteomes" id="UP000472755"/>
    </source>
</evidence>
<evidence type="ECO:0000313" key="2">
    <source>
        <dbReference type="EMBL" id="MTS28902.1"/>
    </source>
</evidence>
<feature type="region of interest" description="Disordered" evidence="1">
    <location>
        <begin position="1"/>
        <end position="22"/>
    </location>
</feature>
<reference evidence="2 3" key="1">
    <citation type="journal article" date="2019" name="Nat. Med.">
        <title>A library of human gut bacterial isolates paired with longitudinal multiomics data enables mechanistic microbiome research.</title>
        <authorList>
            <person name="Poyet M."/>
            <person name="Groussin M."/>
            <person name="Gibbons S.M."/>
            <person name="Avila-Pacheco J."/>
            <person name="Jiang X."/>
            <person name="Kearney S.M."/>
            <person name="Perrotta A.R."/>
            <person name="Berdy B."/>
            <person name="Zhao S."/>
            <person name="Lieberman T.D."/>
            <person name="Swanson P.K."/>
            <person name="Smith M."/>
            <person name="Roesemann S."/>
            <person name="Alexander J.E."/>
            <person name="Rich S.A."/>
            <person name="Livny J."/>
            <person name="Vlamakis H."/>
            <person name="Clish C."/>
            <person name="Bullock K."/>
            <person name="Deik A."/>
            <person name="Scott J."/>
            <person name="Pierce K.A."/>
            <person name="Xavier R.J."/>
            <person name="Alm E.J."/>
        </authorList>
    </citation>
    <scope>NUCLEOTIDE SEQUENCE [LARGE SCALE GENOMIC DNA]</scope>
    <source>
        <strain evidence="2 3">BIOML-A4</strain>
    </source>
</reference>
<protein>
    <submittedName>
        <fullName evidence="2">Uncharacterized protein</fullName>
    </submittedName>
</protein>
<dbReference type="Proteomes" id="UP000472755">
    <property type="component" value="Unassembled WGS sequence"/>
</dbReference>
<proteinExistence type="predicted"/>
<organism evidence="2 3">
    <name type="scientific">Ruthenibacterium lactatiformans</name>
    <dbReference type="NCBI Taxonomy" id="1550024"/>
    <lineage>
        <taxon>Bacteria</taxon>
        <taxon>Bacillati</taxon>
        <taxon>Bacillota</taxon>
        <taxon>Clostridia</taxon>
        <taxon>Eubacteriales</taxon>
        <taxon>Oscillospiraceae</taxon>
        <taxon>Ruthenibacterium</taxon>
    </lineage>
</organism>
<sequence>MAQYEQEAPAAPAPGRRMESPHTVGDVTEKLEIAIQKLQKKAPDTPLSRLYDTDLNAISDALLRTEAEIRQEFSRRAGPPLGYVFPEKPLQIPPDICAVARPEHAVLAVTLPEILPGERGAWYSASRQKTCDSALRIRLEVGRLVMDALLADVYQNGCFPASNGRDFLIFKRHIPPRPETERAVFVDNNNVETGEITNAICRVTGRSDGYRNMSFVYTAVEDETGPFVEVILCQEQELHHWVPAAKQ</sequence>